<evidence type="ECO:0000259" key="4">
    <source>
        <dbReference type="Pfam" id="PF07859"/>
    </source>
</evidence>
<dbReference type="Proteomes" id="UP000184499">
    <property type="component" value="Unassembled WGS sequence"/>
</dbReference>
<evidence type="ECO:0000256" key="3">
    <source>
        <dbReference type="PROSITE-ProRule" id="PRU10038"/>
    </source>
</evidence>
<dbReference type="PANTHER" id="PTHR48081">
    <property type="entry name" value="AB HYDROLASE SUPERFAMILY PROTEIN C4A8.06C"/>
    <property type="match status" value="1"/>
</dbReference>
<dbReference type="InterPro" id="IPR029058">
    <property type="entry name" value="AB_hydrolase_fold"/>
</dbReference>
<dbReference type="STRING" id="767769.A0A1L9U3B2"/>
<sequence length="276" mass="30781">MESQGLDAKTVILPDGTRAHWFGSPAAEKVLLFFHGGGYLMYAVKGHFHLIHECLRTVEQQGGKLAVLFLSYDVSLQAPYPRQLQQASALLQYALKVLNKRPEQLYLAGDSAGGNLALALLSHILHPHPRVEPVHLPGKISGVALLSPWVTFDTSAESMQTNRYRDVLAVPALESWAAMFQGSAPSDPYQEPLKAPKDWWLGLPANKVLVIAGADELFVDDIQEFAAQLSGTHEDVEFYVVPGEAHDHLILEFLMNEKRTKQRDIYEKWLCQTVQM</sequence>
<evidence type="ECO:0000313" key="5">
    <source>
        <dbReference type="EMBL" id="OJJ66155.1"/>
    </source>
</evidence>
<dbReference type="SUPFAM" id="SSF53474">
    <property type="entry name" value="alpha/beta-Hydrolases"/>
    <property type="match status" value="1"/>
</dbReference>
<evidence type="ECO:0000256" key="1">
    <source>
        <dbReference type="ARBA" id="ARBA00010515"/>
    </source>
</evidence>
<dbReference type="PROSITE" id="PS01174">
    <property type="entry name" value="LIPASE_GDXG_SER"/>
    <property type="match status" value="1"/>
</dbReference>
<reference evidence="6" key="1">
    <citation type="journal article" date="2017" name="Genome Biol.">
        <title>Comparative genomics reveals high biological diversity and specific adaptations in the industrially and medically important fungal genus Aspergillus.</title>
        <authorList>
            <person name="de Vries R.P."/>
            <person name="Riley R."/>
            <person name="Wiebenga A."/>
            <person name="Aguilar-Osorio G."/>
            <person name="Amillis S."/>
            <person name="Uchima C.A."/>
            <person name="Anderluh G."/>
            <person name="Asadollahi M."/>
            <person name="Askin M."/>
            <person name="Barry K."/>
            <person name="Battaglia E."/>
            <person name="Bayram O."/>
            <person name="Benocci T."/>
            <person name="Braus-Stromeyer S.A."/>
            <person name="Caldana C."/>
            <person name="Canovas D."/>
            <person name="Cerqueira G.C."/>
            <person name="Chen F."/>
            <person name="Chen W."/>
            <person name="Choi C."/>
            <person name="Clum A."/>
            <person name="Dos Santos R.A."/>
            <person name="Damasio A.R."/>
            <person name="Diallinas G."/>
            <person name="Emri T."/>
            <person name="Fekete E."/>
            <person name="Flipphi M."/>
            <person name="Freyberg S."/>
            <person name="Gallo A."/>
            <person name="Gournas C."/>
            <person name="Habgood R."/>
            <person name="Hainaut M."/>
            <person name="Harispe M.L."/>
            <person name="Henrissat B."/>
            <person name="Hilden K.S."/>
            <person name="Hope R."/>
            <person name="Hossain A."/>
            <person name="Karabika E."/>
            <person name="Karaffa L."/>
            <person name="Karanyi Z."/>
            <person name="Krasevec N."/>
            <person name="Kuo A."/>
            <person name="Kusch H."/>
            <person name="LaButti K."/>
            <person name="Lagendijk E.L."/>
            <person name="Lapidus A."/>
            <person name="Levasseur A."/>
            <person name="Lindquist E."/>
            <person name="Lipzen A."/>
            <person name="Logrieco A.F."/>
            <person name="MacCabe A."/>
            <person name="Maekelae M.R."/>
            <person name="Malavazi I."/>
            <person name="Melin P."/>
            <person name="Meyer V."/>
            <person name="Mielnichuk N."/>
            <person name="Miskei M."/>
            <person name="Molnar A.P."/>
            <person name="Mule G."/>
            <person name="Ngan C.Y."/>
            <person name="Orejas M."/>
            <person name="Orosz E."/>
            <person name="Ouedraogo J.P."/>
            <person name="Overkamp K.M."/>
            <person name="Park H.-S."/>
            <person name="Perrone G."/>
            <person name="Piumi F."/>
            <person name="Punt P.J."/>
            <person name="Ram A.F."/>
            <person name="Ramon A."/>
            <person name="Rauscher S."/>
            <person name="Record E."/>
            <person name="Riano-Pachon D.M."/>
            <person name="Robert V."/>
            <person name="Roehrig J."/>
            <person name="Ruller R."/>
            <person name="Salamov A."/>
            <person name="Salih N.S."/>
            <person name="Samson R.A."/>
            <person name="Sandor E."/>
            <person name="Sanguinetti M."/>
            <person name="Schuetze T."/>
            <person name="Sepcic K."/>
            <person name="Shelest E."/>
            <person name="Sherlock G."/>
            <person name="Sophianopoulou V."/>
            <person name="Squina F.M."/>
            <person name="Sun H."/>
            <person name="Susca A."/>
            <person name="Todd R.B."/>
            <person name="Tsang A."/>
            <person name="Unkles S.E."/>
            <person name="van de Wiele N."/>
            <person name="van Rossen-Uffink D."/>
            <person name="Oliveira J.V."/>
            <person name="Vesth T.C."/>
            <person name="Visser J."/>
            <person name="Yu J.-H."/>
            <person name="Zhou M."/>
            <person name="Andersen M.R."/>
            <person name="Archer D.B."/>
            <person name="Baker S.E."/>
            <person name="Benoit I."/>
            <person name="Brakhage A.A."/>
            <person name="Braus G.H."/>
            <person name="Fischer R."/>
            <person name="Frisvad J.C."/>
            <person name="Goldman G.H."/>
            <person name="Houbraken J."/>
            <person name="Oakley B."/>
            <person name="Pocsi I."/>
            <person name="Scazzocchio C."/>
            <person name="Seiboth B."/>
            <person name="vanKuyk P.A."/>
            <person name="Wortman J."/>
            <person name="Dyer P.S."/>
            <person name="Grigoriev I.V."/>
        </authorList>
    </citation>
    <scope>NUCLEOTIDE SEQUENCE [LARGE SCALE GENOMIC DNA]</scope>
    <source>
        <strain evidence="6">CBS 101740 / IMI 381727 / IBT 21946</strain>
    </source>
</reference>
<keyword evidence="6" id="KW-1185">Reference proteome</keyword>
<dbReference type="Gene3D" id="3.40.50.1820">
    <property type="entry name" value="alpha/beta hydrolase"/>
    <property type="match status" value="1"/>
</dbReference>
<dbReference type="RefSeq" id="XP_067473405.1">
    <property type="nucleotide sequence ID" value="XM_067621526.1"/>
</dbReference>
<evidence type="ECO:0000256" key="2">
    <source>
        <dbReference type="ARBA" id="ARBA00022801"/>
    </source>
</evidence>
<dbReference type="VEuPathDB" id="FungiDB:ASPBRDRAFT_201253"/>
<protein>
    <recommendedName>
        <fullName evidence="4">Alpha/beta hydrolase fold-3 domain-containing protein</fullName>
    </recommendedName>
</protein>
<dbReference type="GeneID" id="93574014"/>
<dbReference type="GO" id="GO:0016787">
    <property type="term" value="F:hydrolase activity"/>
    <property type="evidence" value="ECO:0007669"/>
    <property type="project" value="UniProtKB-KW"/>
</dbReference>
<dbReference type="InterPro" id="IPR050300">
    <property type="entry name" value="GDXG_lipolytic_enzyme"/>
</dbReference>
<gene>
    <name evidence="5" type="ORF">ASPBRDRAFT_201253</name>
</gene>
<feature type="domain" description="Alpha/beta hydrolase fold-3" evidence="4">
    <location>
        <begin position="31"/>
        <end position="247"/>
    </location>
</feature>
<name>A0A1L9U3B2_ASPBC</name>
<comment type="similarity">
    <text evidence="1">Belongs to the 'GDXG' lipolytic enzyme family.</text>
</comment>
<dbReference type="OrthoDB" id="2152029at2759"/>
<dbReference type="OMA" id="CNGANLL"/>
<dbReference type="InterPro" id="IPR033140">
    <property type="entry name" value="Lipase_GDXG_put_SER_AS"/>
</dbReference>
<dbReference type="PANTHER" id="PTHR48081:SF31">
    <property type="entry name" value="STERYL ACETYL HYDROLASE MUG81-RELATED"/>
    <property type="match status" value="1"/>
</dbReference>
<dbReference type="AlphaFoldDB" id="A0A1L9U3B2"/>
<accession>A0A1L9U3B2</accession>
<organism evidence="5 6">
    <name type="scientific">Aspergillus brasiliensis (strain CBS 101740 / IMI 381727 / IBT 21946)</name>
    <dbReference type="NCBI Taxonomy" id="767769"/>
    <lineage>
        <taxon>Eukaryota</taxon>
        <taxon>Fungi</taxon>
        <taxon>Dikarya</taxon>
        <taxon>Ascomycota</taxon>
        <taxon>Pezizomycotina</taxon>
        <taxon>Eurotiomycetes</taxon>
        <taxon>Eurotiomycetidae</taxon>
        <taxon>Eurotiales</taxon>
        <taxon>Aspergillaceae</taxon>
        <taxon>Aspergillus</taxon>
        <taxon>Aspergillus subgen. Circumdati</taxon>
    </lineage>
</organism>
<keyword evidence="2" id="KW-0378">Hydrolase</keyword>
<evidence type="ECO:0000313" key="6">
    <source>
        <dbReference type="Proteomes" id="UP000184499"/>
    </source>
</evidence>
<proteinExistence type="inferred from homology"/>
<dbReference type="EMBL" id="KV878701">
    <property type="protein sequence ID" value="OJJ66155.1"/>
    <property type="molecule type" value="Genomic_DNA"/>
</dbReference>
<feature type="active site" evidence="3">
    <location>
        <position position="111"/>
    </location>
</feature>
<dbReference type="InterPro" id="IPR013094">
    <property type="entry name" value="AB_hydrolase_3"/>
</dbReference>
<dbReference type="Pfam" id="PF07859">
    <property type="entry name" value="Abhydrolase_3"/>
    <property type="match status" value="1"/>
</dbReference>